<comment type="caution">
    <text evidence="1">The sequence shown here is derived from an EMBL/GenBank/DDBJ whole genome shotgun (WGS) entry which is preliminary data.</text>
</comment>
<sequence>MYSVLIKFVNSRVQELEDYFNLINDDIRHEIMRRLPAKDLQSLKCVSVEWSNIISDRSFVRSQLNKTETVAGFFFQKKFRFTKIDIKHISYIPLETRNAAEHTNVLSFLSESVEWTSSIKWSHPSRTSIALSFDPWQILTSDALPNFKLVAMCQTKDRAGNEGSHFTFDIFSSETGQWRRSKEICRCSDTLLKNKGVFAEGALYWLTNSNQIIMFDPQLEKSFVITRPEPEVELCFIPQMCIGESKGKIHCVLLSEDGFQLWVLKNQFESLWDKTFAVSLDELEEEISEIFEDLYKILDGVLFTRVGTDLYSYDFGSEKMKMLCELDDWHCLYSPIVVPYFMSLAPLAPVLDNHNFLVF</sequence>
<protein>
    <submittedName>
        <fullName evidence="1">Uncharacterized protein</fullName>
    </submittedName>
</protein>
<gene>
    <name evidence="1" type="ORF">M9H77_14258</name>
</gene>
<evidence type="ECO:0000313" key="1">
    <source>
        <dbReference type="EMBL" id="KAI5673894.1"/>
    </source>
</evidence>
<dbReference type="Proteomes" id="UP001060085">
    <property type="component" value="Linkage Group LG03"/>
</dbReference>
<organism evidence="1 2">
    <name type="scientific">Catharanthus roseus</name>
    <name type="common">Madagascar periwinkle</name>
    <name type="synonym">Vinca rosea</name>
    <dbReference type="NCBI Taxonomy" id="4058"/>
    <lineage>
        <taxon>Eukaryota</taxon>
        <taxon>Viridiplantae</taxon>
        <taxon>Streptophyta</taxon>
        <taxon>Embryophyta</taxon>
        <taxon>Tracheophyta</taxon>
        <taxon>Spermatophyta</taxon>
        <taxon>Magnoliopsida</taxon>
        <taxon>eudicotyledons</taxon>
        <taxon>Gunneridae</taxon>
        <taxon>Pentapetalae</taxon>
        <taxon>asterids</taxon>
        <taxon>lamiids</taxon>
        <taxon>Gentianales</taxon>
        <taxon>Apocynaceae</taxon>
        <taxon>Rauvolfioideae</taxon>
        <taxon>Vinceae</taxon>
        <taxon>Catharanthinae</taxon>
        <taxon>Catharanthus</taxon>
    </lineage>
</organism>
<evidence type="ECO:0000313" key="2">
    <source>
        <dbReference type="Proteomes" id="UP001060085"/>
    </source>
</evidence>
<accession>A0ACC0BMI5</accession>
<keyword evidence="2" id="KW-1185">Reference proteome</keyword>
<reference evidence="2" key="1">
    <citation type="journal article" date="2023" name="Nat. Plants">
        <title>Single-cell RNA sequencing provides a high-resolution roadmap for understanding the multicellular compartmentation of specialized metabolism.</title>
        <authorList>
            <person name="Sun S."/>
            <person name="Shen X."/>
            <person name="Li Y."/>
            <person name="Li Y."/>
            <person name="Wang S."/>
            <person name="Li R."/>
            <person name="Zhang H."/>
            <person name="Shen G."/>
            <person name="Guo B."/>
            <person name="Wei J."/>
            <person name="Xu J."/>
            <person name="St-Pierre B."/>
            <person name="Chen S."/>
            <person name="Sun C."/>
        </authorList>
    </citation>
    <scope>NUCLEOTIDE SEQUENCE [LARGE SCALE GENOMIC DNA]</scope>
</reference>
<dbReference type="EMBL" id="CM044703">
    <property type="protein sequence ID" value="KAI5673894.1"/>
    <property type="molecule type" value="Genomic_DNA"/>
</dbReference>
<name>A0ACC0BMI5_CATRO</name>
<proteinExistence type="predicted"/>